<name>A0A1B8TNY2_9FLAO</name>
<reference evidence="3" key="1">
    <citation type="submission" date="2016-02" db="EMBL/GenBank/DDBJ databases">
        <authorList>
            <person name="Shin S.-K."/>
            <person name="Yi H."/>
            <person name="Kim E."/>
        </authorList>
    </citation>
    <scope>NUCLEOTIDE SEQUENCE [LARGE SCALE GENOMIC DNA]</scope>
    <source>
        <strain evidence="3">LPB0003</strain>
    </source>
</reference>
<evidence type="ECO:0000259" key="1">
    <source>
        <dbReference type="SMART" id="SM00316"/>
    </source>
</evidence>
<dbReference type="SUPFAM" id="SSF50249">
    <property type="entry name" value="Nucleic acid-binding proteins"/>
    <property type="match status" value="1"/>
</dbReference>
<dbReference type="RefSeq" id="WP_065320666.1">
    <property type="nucleotide sequence ID" value="NZ_CP017477.1"/>
</dbReference>
<dbReference type="PANTHER" id="PTHR37296">
    <property type="entry name" value="CONSERVED VIRULENCE FACTOR B"/>
    <property type="match status" value="1"/>
</dbReference>
<evidence type="ECO:0000313" key="2">
    <source>
        <dbReference type="EMBL" id="OBY61333.1"/>
    </source>
</evidence>
<dbReference type="InterPro" id="IPR014464">
    <property type="entry name" value="CvfB_fam"/>
</dbReference>
<dbReference type="EMBL" id="LSFM01000027">
    <property type="protein sequence ID" value="OBY61333.1"/>
    <property type="molecule type" value="Genomic_DNA"/>
</dbReference>
<feature type="domain" description="S1 motif" evidence="1">
    <location>
        <begin position="29"/>
        <end position="91"/>
    </location>
</feature>
<dbReference type="STRING" id="1774273.LPB03_16150"/>
<organism evidence="2 3">
    <name type="scientific">Polaribacter vadi</name>
    <dbReference type="NCBI Taxonomy" id="1774273"/>
    <lineage>
        <taxon>Bacteria</taxon>
        <taxon>Pseudomonadati</taxon>
        <taxon>Bacteroidota</taxon>
        <taxon>Flavobacteriia</taxon>
        <taxon>Flavobacteriales</taxon>
        <taxon>Flavobacteriaceae</taxon>
    </lineage>
</organism>
<dbReference type="Gene3D" id="1.10.10.10">
    <property type="entry name" value="Winged helix-like DNA-binding domain superfamily/Winged helix DNA-binding domain"/>
    <property type="match status" value="1"/>
</dbReference>
<dbReference type="GO" id="GO:0003677">
    <property type="term" value="F:DNA binding"/>
    <property type="evidence" value="ECO:0007669"/>
    <property type="project" value="UniProtKB-KW"/>
</dbReference>
<dbReference type="Gene3D" id="2.40.50.140">
    <property type="entry name" value="Nucleic acid-binding proteins"/>
    <property type="match status" value="1"/>
</dbReference>
<dbReference type="KEGG" id="pob:LPB03_16150"/>
<dbReference type="PANTHER" id="PTHR37296:SF1">
    <property type="entry name" value="CONSERVED VIRULENCE FACTOR B"/>
    <property type="match status" value="1"/>
</dbReference>
<sequence length="167" mass="19413">MDLHEEEKENQDLENTAQEDFQQIEYDFKEGDKVSLVIENETALGYTVCINEEFDGLLFRSEVFQELEENMEVVGYIKNIREDGKVDVSLRPQGFRNVIDSDVDKVLNKLKNSKEGFLLLTDKSSPDSIRFHMKMSKKAFKKAVGNLYKQKLIVIKEDRIELVSNQQ</sequence>
<dbReference type="InterPro" id="IPR040764">
    <property type="entry name" value="CvfB_WH"/>
</dbReference>
<keyword evidence="3" id="KW-1185">Reference proteome</keyword>
<dbReference type="Proteomes" id="UP000092584">
    <property type="component" value="Unassembled WGS sequence"/>
</dbReference>
<proteinExistence type="predicted"/>
<dbReference type="AlphaFoldDB" id="A0A1B8TNY2"/>
<gene>
    <name evidence="2" type="ORF">LPB3_16095</name>
</gene>
<dbReference type="SMART" id="SM00316">
    <property type="entry name" value="S1"/>
    <property type="match status" value="1"/>
</dbReference>
<dbReference type="InterPro" id="IPR036388">
    <property type="entry name" value="WH-like_DNA-bd_sf"/>
</dbReference>
<comment type="caution">
    <text evidence="2">The sequence shown here is derived from an EMBL/GenBank/DDBJ whole genome shotgun (WGS) entry which is preliminary data.</text>
</comment>
<dbReference type="Pfam" id="PF17783">
    <property type="entry name" value="WHD_CvfB"/>
    <property type="match status" value="1"/>
</dbReference>
<accession>A0A1B8TNY2</accession>
<keyword evidence="2" id="KW-0238">DNA-binding</keyword>
<dbReference type="InterPro" id="IPR003029">
    <property type="entry name" value="S1_domain"/>
</dbReference>
<dbReference type="OrthoDB" id="9801597at2"/>
<evidence type="ECO:0000313" key="3">
    <source>
        <dbReference type="Proteomes" id="UP000092584"/>
    </source>
</evidence>
<protein>
    <submittedName>
        <fullName evidence="2">DNA-binding protein</fullName>
    </submittedName>
</protein>
<dbReference type="InterPro" id="IPR012340">
    <property type="entry name" value="NA-bd_OB-fold"/>
</dbReference>